<reference evidence="1 2" key="1">
    <citation type="submission" date="2021-06" db="EMBL/GenBank/DDBJ databases">
        <title>Caerostris extrusa draft genome.</title>
        <authorList>
            <person name="Kono N."/>
            <person name="Arakawa K."/>
        </authorList>
    </citation>
    <scope>NUCLEOTIDE SEQUENCE [LARGE SCALE GENOMIC DNA]</scope>
</reference>
<dbReference type="AlphaFoldDB" id="A0AAV4Q185"/>
<evidence type="ECO:0000313" key="2">
    <source>
        <dbReference type="Proteomes" id="UP001054945"/>
    </source>
</evidence>
<dbReference type="EMBL" id="BPLR01005420">
    <property type="protein sequence ID" value="GIY02199.1"/>
    <property type="molecule type" value="Genomic_DNA"/>
</dbReference>
<protein>
    <submittedName>
        <fullName evidence="1">Uncharacterized protein</fullName>
    </submittedName>
</protein>
<proteinExistence type="predicted"/>
<name>A0AAV4Q185_CAEEX</name>
<gene>
    <name evidence="1" type="ORF">CEXT_254751</name>
</gene>
<sequence>MLPRMRGMRALYTQKCFHHNGRSHADQEGVTEFAMALLLSGGRLLIDMCCIGTNGLTVNLLHFVKQPDGQLNRFPCIKPEAKISTDARGPSILISIKRESQSRVEMFGCLLRDDNSQVLKDNYLGRENSDDESDQGPP</sequence>
<accession>A0AAV4Q185</accession>
<evidence type="ECO:0000313" key="1">
    <source>
        <dbReference type="EMBL" id="GIY02199.1"/>
    </source>
</evidence>
<keyword evidence="2" id="KW-1185">Reference proteome</keyword>
<dbReference type="Proteomes" id="UP001054945">
    <property type="component" value="Unassembled WGS sequence"/>
</dbReference>
<organism evidence="1 2">
    <name type="scientific">Caerostris extrusa</name>
    <name type="common">Bark spider</name>
    <name type="synonym">Caerostris bankana</name>
    <dbReference type="NCBI Taxonomy" id="172846"/>
    <lineage>
        <taxon>Eukaryota</taxon>
        <taxon>Metazoa</taxon>
        <taxon>Ecdysozoa</taxon>
        <taxon>Arthropoda</taxon>
        <taxon>Chelicerata</taxon>
        <taxon>Arachnida</taxon>
        <taxon>Araneae</taxon>
        <taxon>Araneomorphae</taxon>
        <taxon>Entelegynae</taxon>
        <taxon>Araneoidea</taxon>
        <taxon>Araneidae</taxon>
        <taxon>Caerostris</taxon>
    </lineage>
</organism>
<comment type="caution">
    <text evidence="1">The sequence shown here is derived from an EMBL/GenBank/DDBJ whole genome shotgun (WGS) entry which is preliminary data.</text>
</comment>